<sequence>MRRVFLTLEKIMKYIATSVVAMLLLSGCDNTQSNNSSPSETEVGVVTLKSQPVSVVSELTGRTSAALSAEVRPQVGGIIQKRLFKEGDLVKAGQPLYQIDAASYQAAWNEARAALQQAQALVKADCQKAQRYTRLVKENGVSQQDADDAQSTCAQDKASVEAKKAALETARINLDWTTVTAPISGRIGISSVTPGALVTASQDTALTTIRGLDTMYVDLTRSSVDLLRLRKQSLATNSDTMSVSLILEDGTTYSEKGRLELTEVAVDESTGSVTLRAIFPNPQQQLLPGMFVRARVDEGVMEDAILAPQQGVTRDAKGNATALVVNKDNKVEQRTLETGETYGDKWLVLNGLHNGDRLIVEGSAKVTSGQTVKAVEVQANGGNA</sequence>
<dbReference type="GO" id="GO:0046677">
    <property type="term" value="P:response to antibiotic"/>
    <property type="evidence" value="ECO:0007669"/>
    <property type="project" value="TreeGrafter"/>
</dbReference>
<dbReference type="AlphaFoldDB" id="A0A0H2V9C8"/>
<evidence type="ECO:0000256" key="3">
    <source>
        <dbReference type="ARBA" id="ARBA00022729"/>
    </source>
</evidence>
<dbReference type="NCBIfam" id="TIGR01730">
    <property type="entry name" value="RND_mfp"/>
    <property type="match status" value="1"/>
</dbReference>
<dbReference type="InterPro" id="IPR058625">
    <property type="entry name" value="MdtA-like_BSH"/>
</dbReference>
<dbReference type="PANTHER" id="PTHR30158">
    <property type="entry name" value="ACRA/E-RELATED COMPONENT OF DRUG EFFLUX TRANSPORTER"/>
    <property type="match status" value="1"/>
</dbReference>
<feature type="domain" description="Multidrug resistance protein MdtA-like barrel-sandwich hybrid" evidence="5">
    <location>
        <begin position="69"/>
        <end position="209"/>
    </location>
</feature>
<evidence type="ECO:0000259" key="5">
    <source>
        <dbReference type="Pfam" id="PF25917"/>
    </source>
</evidence>
<dbReference type="HOGENOM" id="CLU_018816_2_1_6"/>
<comment type="similarity">
    <text evidence="2">Belongs to the membrane fusion protein (MFP) (TC 8.A.1) family.</text>
</comment>
<evidence type="ECO:0000259" key="7">
    <source>
        <dbReference type="Pfam" id="PF25967"/>
    </source>
</evidence>
<dbReference type="GO" id="GO:0022857">
    <property type="term" value="F:transmembrane transporter activity"/>
    <property type="evidence" value="ECO:0007669"/>
    <property type="project" value="InterPro"/>
</dbReference>
<dbReference type="Gene3D" id="2.40.50.100">
    <property type="match status" value="1"/>
</dbReference>
<dbReference type="Pfam" id="PF25944">
    <property type="entry name" value="Beta-barrel_RND"/>
    <property type="match status" value="1"/>
</dbReference>
<dbReference type="InterPro" id="IPR058626">
    <property type="entry name" value="MdtA-like_b-barrel"/>
</dbReference>
<evidence type="ECO:0000313" key="9">
    <source>
        <dbReference type="Proteomes" id="UP000001410"/>
    </source>
</evidence>
<accession>A0A0H2V9C8</accession>
<gene>
    <name evidence="8" type="ordered locus">c1761</name>
</gene>
<dbReference type="Pfam" id="PF25917">
    <property type="entry name" value="BSH_RND"/>
    <property type="match status" value="1"/>
</dbReference>
<evidence type="ECO:0000259" key="4">
    <source>
        <dbReference type="Pfam" id="PF25876"/>
    </source>
</evidence>
<evidence type="ECO:0000259" key="6">
    <source>
        <dbReference type="Pfam" id="PF25944"/>
    </source>
</evidence>
<dbReference type="eggNOG" id="COG0845">
    <property type="taxonomic scope" value="Bacteria"/>
</dbReference>
<feature type="domain" description="Multidrug resistance protein MdtA-like beta-barrel" evidence="6">
    <location>
        <begin position="214"/>
        <end position="299"/>
    </location>
</feature>
<organism evidence="8 9">
    <name type="scientific">Escherichia coli O6:H1 (strain CFT073 / ATCC 700928 / UPEC)</name>
    <dbReference type="NCBI Taxonomy" id="199310"/>
    <lineage>
        <taxon>Bacteria</taxon>
        <taxon>Pseudomonadati</taxon>
        <taxon>Pseudomonadota</taxon>
        <taxon>Gammaproteobacteria</taxon>
        <taxon>Enterobacterales</taxon>
        <taxon>Enterobacteriaceae</taxon>
        <taxon>Escherichia</taxon>
    </lineage>
</organism>
<evidence type="ECO:0000313" key="8">
    <source>
        <dbReference type="EMBL" id="AAN80227.1"/>
    </source>
</evidence>
<dbReference type="PANTHER" id="PTHR30158:SF3">
    <property type="entry name" value="MULTIDRUG EFFLUX PUMP SUBUNIT ACRA-RELATED"/>
    <property type="match status" value="1"/>
</dbReference>
<dbReference type="SMR" id="A0A0H2V9C8"/>
<dbReference type="GO" id="GO:0015721">
    <property type="term" value="P:bile acid and bile salt transport"/>
    <property type="evidence" value="ECO:0007669"/>
    <property type="project" value="TreeGrafter"/>
</dbReference>
<feature type="domain" description="Multidrug resistance protein MdtA-like alpha-helical hairpin" evidence="4">
    <location>
        <begin position="109"/>
        <end position="177"/>
    </location>
</feature>
<evidence type="ECO:0000256" key="1">
    <source>
        <dbReference type="ARBA" id="ARBA00004519"/>
    </source>
</evidence>
<dbReference type="EMBL" id="AE014075">
    <property type="protein sequence ID" value="AAN80227.1"/>
    <property type="molecule type" value="Genomic_DNA"/>
</dbReference>
<dbReference type="GO" id="GO:0005886">
    <property type="term" value="C:plasma membrane"/>
    <property type="evidence" value="ECO:0007669"/>
    <property type="project" value="UniProtKB-SubCell"/>
</dbReference>
<keyword evidence="3" id="KW-0732">Signal</keyword>
<name>A0A0H2V9C8_ECOL6</name>
<reference evidence="8 9" key="1">
    <citation type="journal article" date="2002" name="Proc. Natl. Acad. Sci. U.S.A.">
        <title>Extensive mosaic structure revealed by the complete genome sequence of uropathogenic Escherichia coli.</title>
        <authorList>
            <person name="Welch R.A."/>
            <person name="Burland V."/>
            <person name="Plunkett G.III."/>
            <person name="Redford P."/>
            <person name="Roesch P."/>
            <person name="Rasko D."/>
            <person name="Buckles E.L."/>
            <person name="Liou S.R."/>
            <person name="Boutin A."/>
            <person name="Hackett J."/>
            <person name="Stroud D."/>
            <person name="Mayhew G.F."/>
            <person name="Rose D.J."/>
            <person name="Zhou S."/>
            <person name="Schwartz D.C."/>
            <person name="Perna N.T."/>
            <person name="Mobley H.L."/>
            <person name="Donnenberg M.S."/>
            <person name="Blattner F.R."/>
        </authorList>
    </citation>
    <scope>NUCLEOTIDE SEQUENCE [LARGE SCALE GENOMIC DNA]</scope>
    <source>
        <strain evidence="9">CFT073 / ATCC 700928 / UPEC</strain>
    </source>
</reference>
<dbReference type="InterPro" id="IPR058627">
    <property type="entry name" value="MdtA-like_C"/>
</dbReference>
<dbReference type="Gene3D" id="2.40.30.170">
    <property type="match status" value="1"/>
</dbReference>
<feature type="domain" description="Multidrug resistance protein MdtA-like C-terminal permuted SH3" evidence="7">
    <location>
        <begin position="303"/>
        <end position="363"/>
    </location>
</feature>
<dbReference type="SUPFAM" id="SSF111369">
    <property type="entry name" value="HlyD-like secretion proteins"/>
    <property type="match status" value="1"/>
</dbReference>
<dbReference type="InterPro" id="IPR058624">
    <property type="entry name" value="MdtA-like_HH"/>
</dbReference>
<proteinExistence type="inferred from homology"/>
<dbReference type="Pfam" id="PF25967">
    <property type="entry name" value="RND-MFP_C"/>
    <property type="match status" value="1"/>
</dbReference>
<protein>
    <submittedName>
        <fullName evidence="8">Acriflavine resistance protein A</fullName>
    </submittedName>
</protein>
<dbReference type="FunFam" id="2.40.420.20:FF:000001">
    <property type="entry name" value="Efflux RND transporter periplasmic adaptor subunit"/>
    <property type="match status" value="1"/>
</dbReference>
<dbReference type="STRING" id="199310.c1761"/>
<dbReference type="Proteomes" id="UP000001410">
    <property type="component" value="Chromosome"/>
</dbReference>
<comment type="subcellular location">
    <subcellularLocation>
        <location evidence="1">Cell inner membrane</location>
        <topology evidence="1">Lipid-anchor</topology>
    </subcellularLocation>
</comment>
<dbReference type="Gene3D" id="2.40.420.20">
    <property type="match status" value="1"/>
</dbReference>
<evidence type="ECO:0000256" key="2">
    <source>
        <dbReference type="ARBA" id="ARBA00009477"/>
    </source>
</evidence>
<dbReference type="PROSITE" id="PS51257">
    <property type="entry name" value="PROKAR_LIPOPROTEIN"/>
    <property type="match status" value="1"/>
</dbReference>
<dbReference type="KEGG" id="ecc:c1761"/>
<keyword evidence="9" id="KW-1185">Reference proteome</keyword>
<dbReference type="InterPro" id="IPR006143">
    <property type="entry name" value="RND_pump_MFP"/>
</dbReference>
<dbReference type="Pfam" id="PF25876">
    <property type="entry name" value="HH_MFP_RND"/>
    <property type="match status" value="1"/>
</dbReference>
<dbReference type="Gene3D" id="1.10.287.470">
    <property type="entry name" value="Helix hairpin bin"/>
    <property type="match status" value="1"/>
</dbReference>